<comment type="caution">
    <text evidence="7">Lacks conserved residue(s) required for the propagation of feature annotation.</text>
</comment>
<feature type="compositionally biased region" description="Polar residues" evidence="9">
    <location>
        <begin position="21"/>
        <end position="31"/>
    </location>
</feature>
<keyword evidence="8" id="KW-0479">Metal-binding</keyword>
<dbReference type="RefSeq" id="XP_001834146.1">
    <property type="nucleotide sequence ID" value="XM_001834094.2"/>
</dbReference>
<organism evidence="12 13">
    <name type="scientific">Coprinopsis cinerea (strain Okayama-7 / 130 / ATCC MYA-4618 / FGSC 9003)</name>
    <name type="common">Inky cap fungus</name>
    <name type="synonym">Hormographiella aspergillata</name>
    <dbReference type="NCBI Taxonomy" id="240176"/>
    <lineage>
        <taxon>Eukaryota</taxon>
        <taxon>Fungi</taxon>
        <taxon>Dikarya</taxon>
        <taxon>Basidiomycota</taxon>
        <taxon>Agaricomycotina</taxon>
        <taxon>Agaricomycetes</taxon>
        <taxon>Agaricomycetidae</taxon>
        <taxon>Agaricales</taxon>
        <taxon>Agaricineae</taxon>
        <taxon>Psathyrellaceae</taxon>
        <taxon>Coprinopsis</taxon>
    </lineage>
</organism>
<dbReference type="InterPro" id="IPR000571">
    <property type="entry name" value="Znf_CCCH"/>
</dbReference>
<dbReference type="GO" id="GO:0008270">
    <property type="term" value="F:zinc ion binding"/>
    <property type="evidence" value="ECO:0007669"/>
    <property type="project" value="UniProtKB-KW"/>
</dbReference>
<feature type="region of interest" description="Knob domain" evidence="7">
    <location>
        <begin position="574"/>
        <end position="677"/>
    </location>
</feature>
<dbReference type="STRING" id="240176.A8NJ49"/>
<keyword evidence="13" id="KW-1185">Reference proteome</keyword>
<dbReference type="Gene3D" id="1.10.287.3700">
    <property type="match status" value="1"/>
</dbReference>
<dbReference type="OrthoDB" id="204958at2759"/>
<protein>
    <recommendedName>
        <fullName evidence="7">PAN2-PAN3 deadenylation complex subunit PAN3</fullName>
    </recommendedName>
    <alternativeName>
        <fullName evidence="7">PAB1P-dependent poly(A)-specific ribonuclease</fullName>
    </alternativeName>
    <alternativeName>
        <fullName evidence="7">Poly(A)-nuclease deadenylation complex subunit 3</fullName>
        <shortName evidence="7">PAN deadenylation complex subunit 3</shortName>
    </alternativeName>
</protein>
<dbReference type="GO" id="GO:0031251">
    <property type="term" value="C:PAN complex"/>
    <property type="evidence" value="ECO:0007669"/>
    <property type="project" value="UniProtKB-UniRule"/>
</dbReference>
<feature type="region of interest" description="Disordered" evidence="9">
    <location>
        <begin position="61"/>
        <end position="86"/>
    </location>
</feature>
<dbReference type="PROSITE" id="PS50103">
    <property type="entry name" value="ZF_C3H1"/>
    <property type="match status" value="1"/>
</dbReference>
<keyword evidence="3 7" id="KW-0507">mRNA processing</keyword>
<dbReference type="FunCoup" id="A8NJ49">
    <property type="interactions" value="76"/>
</dbReference>
<feature type="region of interest" description="Disordered" evidence="9">
    <location>
        <begin position="1"/>
        <end position="37"/>
    </location>
</feature>
<dbReference type="VEuPathDB" id="FungiDB:CC1G_09103"/>
<evidence type="ECO:0000256" key="2">
    <source>
        <dbReference type="ARBA" id="ARBA00022490"/>
    </source>
</evidence>
<dbReference type="Gene3D" id="1.10.510.10">
    <property type="entry name" value="Transferase(Phosphotransferase) domain 1"/>
    <property type="match status" value="1"/>
</dbReference>
<dbReference type="InterPro" id="IPR041332">
    <property type="entry name" value="Pan3_CK"/>
</dbReference>
<keyword evidence="8" id="KW-0862">Zinc</keyword>
<dbReference type="OMA" id="YVFHSVD"/>
<evidence type="ECO:0000259" key="11">
    <source>
        <dbReference type="PROSITE" id="PS50103"/>
    </source>
</evidence>
<feature type="domain" description="C3H1-type" evidence="11">
    <location>
        <begin position="35"/>
        <end position="64"/>
    </location>
</feature>
<feature type="coiled-coil region" evidence="7">
    <location>
        <begin position="535"/>
        <end position="573"/>
    </location>
</feature>
<dbReference type="GeneID" id="6010651"/>
<feature type="binding site" evidence="7">
    <location>
        <position position="296"/>
    </location>
    <ligand>
        <name>ATP</name>
        <dbReference type="ChEBI" id="CHEBI:30616"/>
    </ligand>
</feature>
<keyword evidence="5 7" id="KW-0067">ATP-binding</keyword>
<dbReference type="FunFam" id="1.10.287.3700:FF:000001">
    <property type="entry name" value="PAN2-PAN3 deadenylation complex subunit PAN3"/>
    <property type="match status" value="1"/>
</dbReference>
<dbReference type="PROSITE" id="PS50011">
    <property type="entry name" value="PROTEIN_KINASE_DOM"/>
    <property type="match status" value="1"/>
</dbReference>
<evidence type="ECO:0000256" key="4">
    <source>
        <dbReference type="ARBA" id="ARBA00022741"/>
    </source>
</evidence>
<dbReference type="Gene3D" id="6.10.250.3160">
    <property type="match status" value="1"/>
</dbReference>
<dbReference type="GO" id="GO:0006397">
    <property type="term" value="P:mRNA processing"/>
    <property type="evidence" value="ECO:0007669"/>
    <property type="project" value="UniProtKB-KW"/>
</dbReference>
<dbReference type="GO" id="GO:0004672">
    <property type="term" value="F:protein kinase activity"/>
    <property type="evidence" value="ECO:0007669"/>
    <property type="project" value="InterPro"/>
</dbReference>
<gene>
    <name evidence="7" type="primary">PAN3</name>
    <name evidence="12" type="ORF">CC1G_09103</name>
</gene>
<dbReference type="PANTHER" id="PTHR12272">
    <property type="entry name" value="DEADENYLATION COMPLEX SUBUNIT PAN3"/>
    <property type="match status" value="1"/>
</dbReference>
<evidence type="ECO:0000256" key="3">
    <source>
        <dbReference type="ARBA" id="ARBA00022664"/>
    </source>
</evidence>
<dbReference type="GO" id="GO:0008143">
    <property type="term" value="F:poly(A) binding"/>
    <property type="evidence" value="ECO:0007669"/>
    <property type="project" value="TreeGrafter"/>
</dbReference>
<feature type="compositionally biased region" description="Low complexity" evidence="9">
    <location>
        <begin position="365"/>
        <end position="377"/>
    </location>
</feature>
<dbReference type="eggNOG" id="KOG3741">
    <property type="taxonomic scope" value="Eukaryota"/>
</dbReference>
<dbReference type="KEGG" id="cci:CC1G_09103"/>
<feature type="domain" description="Protein kinase" evidence="10">
    <location>
        <begin position="259"/>
        <end position="574"/>
    </location>
</feature>
<name>A8NJ49_COPC7</name>
<dbReference type="InterPro" id="IPR011009">
    <property type="entry name" value="Kinase-like_dom_sf"/>
</dbReference>
<comment type="domain">
    <text evidence="7">The pseudokinase domain, the coiled-coil (CC), and C-terminal knob domain (CK) form a structural unit (PKC) that forms an extensive high-affinity interaction surface for PAN2.</text>
</comment>
<keyword evidence="6 7" id="KW-0175">Coiled coil</keyword>
<dbReference type="Pfam" id="PF18101">
    <property type="entry name" value="Pan3_CK"/>
    <property type="match status" value="1"/>
</dbReference>
<comment type="subcellular location">
    <subcellularLocation>
        <location evidence="1 7">Cytoplasm</location>
    </subcellularLocation>
</comment>
<comment type="similarity">
    <text evidence="7">Belongs to the protein kinase superfamily. PAN3 family.</text>
</comment>
<feature type="compositionally biased region" description="Polar residues" evidence="9">
    <location>
        <begin position="383"/>
        <end position="393"/>
    </location>
</feature>
<accession>A8NJ49</accession>
<dbReference type="InParanoid" id="A8NJ49"/>
<dbReference type="InterPro" id="IPR000719">
    <property type="entry name" value="Prot_kinase_dom"/>
</dbReference>
<comment type="function">
    <text evidence="7">Regulatory subunit of the poly(A)-nuclease (PAN) deadenylation complex, one of two cytoplasmic mRNA deadenylases involved in mRNA turnover. PAN specifically shortens poly(A) tails of RNA and the activity is stimulated by poly(A)-binding protein PAB1. PAN deadenylation is followed by rapid degradation of the shortened mRNA tails by the CCR4-NOT complex. Deadenylated mRNAs are then degraded by two alternative mechanisms, namely exosome-mediated 3'-5' exonucleolytic degradation, or deadenlyation-dependent mRNA decaping and subsequent 5'-3' exonucleolytic degradation by XRN1. May also be involved in post-transcriptional maturation of mRNA poly(A) tails. PAN3 acts as a positive regulator for PAN activity, recruiting the catalytic subunit PAN2 to mRNA via its interaction with RNA and with PAB1.</text>
</comment>
<dbReference type="InterPro" id="IPR030844">
    <property type="entry name" value="PAN3"/>
</dbReference>
<evidence type="ECO:0000313" key="13">
    <source>
        <dbReference type="Proteomes" id="UP000001861"/>
    </source>
</evidence>
<feature type="compositionally biased region" description="Pro residues" evidence="9">
    <location>
        <begin position="63"/>
        <end position="76"/>
    </location>
</feature>
<evidence type="ECO:0000256" key="5">
    <source>
        <dbReference type="ARBA" id="ARBA00022840"/>
    </source>
</evidence>
<dbReference type="Gene3D" id="1.20.5.5160">
    <property type="match status" value="1"/>
</dbReference>
<dbReference type="Proteomes" id="UP000001861">
    <property type="component" value="Unassembled WGS sequence"/>
</dbReference>
<evidence type="ECO:0000256" key="1">
    <source>
        <dbReference type="ARBA" id="ARBA00004496"/>
    </source>
</evidence>
<comment type="domain">
    <text evidence="7">The N-terminal zinc finger binds to poly(A) RNA.</text>
</comment>
<dbReference type="Pfam" id="PF25586">
    <property type="entry name" value="zf-CCCH_PAN3"/>
    <property type="match status" value="1"/>
</dbReference>
<dbReference type="GO" id="GO:0000289">
    <property type="term" value="P:nuclear-transcribed mRNA poly(A) tail shortening"/>
    <property type="evidence" value="ECO:0007669"/>
    <property type="project" value="UniProtKB-UniRule"/>
</dbReference>
<dbReference type="SUPFAM" id="SSF56112">
    <property type="entry name" value="Protein kinase-like (PK-like)"/>
    <property type="match status" value="1"/>
</dbReference>
<comment type="domain">
    <text evidence="7">Contains a pseudokinase domain. The protein kinase domain is predicted to be catalytically inactive because some of the residues important for catalytic activity are substituted and it lacks the equivalent of the binding site for a peptide substrate. However, it has retained an ATP-binding site and ATP-binding is required for mRNA degradation, stimulating the activity of the PAN2 nuclease in vitro. The nucleotide-binding site is juxtaposed to the RNase active site of PAN2 in the complex and may actually bind nucleosides of a poly(A) RNA rather than ATP, feeding the poly(A)-tail to the active site of the deadenylase and thus increasing the efficiency with which this distributive enzyme degrades oligo(A) RNAs.</text>
</comment>
<feature type="zinc finger region" description="C3H1-type" evidence="8">
    <location>
        <begin position="35"/>
        <end position="64"/>
    </location>
</feature>
<proteinExistence type="inferred from homology"/>
<comment type="caution">
    <text evidence="12">The sequence shown here is derived from an EMBL/GenBank/DDBJ whole genome shotgun (WGS) entry which is preliminary data.</text>
</comment>
<evidence type="ECO:0000313" key="12">
    <source>
        <dbReference type="EMBL" id="EAU87642.1"/>
    </source>
</evidence>
<dbReference type="GO" id="GO:0000932">
    <property type="term" value="C:P-body"/>
    <property type="evidence" value="ECO:0007669"/>
    <property type="project" value="TreeGrafter"/>
</dbReference>
<evidence type="ECO:0000256" key="6">
    <source>
        <dbReference type="ARBA" id="ARBA00023054"/>
    </source>
</evidence>
<keyword evidence="2 7" id="KW-0963">Cytoplasm</keyword>
<dbReference type="HAMAP" id="MF_03181">
    <property type="entry name" value="PAN3"/>
    <property type="match status" value="1"/>
</dbReference>
<dbReference type="AlphaFoldDB" id="A8NJ49"/>
<evidence type="ECO:0000259" key="10">
    <source>
        <dbReference type="PROSITE" id="PS50011"/>
    </source>
</evidence>
<dbReference type="GO" id="GO:0005524">
    <property type="term" value="F:ATP binding"/>
    <property type="evidence" value="ECO:0007669"/>
    <property type="project" value="UniProtKB-UniRule"/>
</dbReference>
<feature type="region of interest" description="Disordered" evidence="9">
    <location>
        <begin position="362"/>
        <end position="398"/>
    </location>
</feature>
<feature type="binding site" evidence="7">
    <location>
        <begin position="435"/>
        <end position="436"/>
    </location>
    <ligand>
        <name>ATP</name>
        <dbReference type="ChEBI" id="CHEBI:30616"/>
    </ligand>
</feature>
<dbReference type="PANTHER" id="PTHR12272:SF11">
    <property type="entry name" value="PAN2-PAN3 DEADENYLATION COMPLEX SUBUNIT PAN3"/>
    <property type="match status" value="1"/>
</dbReference>
<dbReference type="EMBL" id="AACS02000010">
    <property type="protein sequence ID" value="EAU87642.1"/>
    <property type="molecule type" value="Genomic_DNA"/>
</dbReference>
<evidence type="ECO:0000256" key="8">
    <source>
        <dbReference type="PROSITE-ProRule" id="PRU00723"/>
    </source>
</evidence>
<evidence type="ECO:0000256" key="7">
    <source>
        <dbReference type="HAMAP-Rule" id="MF_03181"/>
    </source>
</evidence>
<evidence type="ECO:0000256" key="9">
    <source>
        <dbReference type="SAM" id="MobiDB-lite"/>
    </source>
</evidence>
<reference evidence="12 13" key="1">
    <citation type="journal article" date="2010" name="Proc. Natl. Acad. Sci. U.S.A.">
        <title>Insights into evolution of multicellular fungi from the assembled chromosomes of the mushroom Coprinopsis cinerea (Coprinus cinereus).</title>
        <authorList>
            <person name="Stajich J.E."/>
            <person name="Wilke S.K."/>
            <person name="Ahren D."/>
            <person name="Au C.H."/>
            <person name="Birren B.W."/>
            <person name="Borodovsky M."/>
            <person name="Burns C."/>
            <person name="Canback B."/>
            <person name="Casselton L.A."/>
            <person name="Cheng C.K."/>
            <person name="Deng J."/>
            <person name="Dietrich F.S."/>
            <person name="Fargo D.C."/>
            <person name="Farman M.L."/>
            <person name="Gathman A.C."/>
            <person name="Goldberg J."/>
            <person name="Guigo R."/>
            <person name="Hoegger P.J."/>
            <person name="Hooker J.B."/>
            <person name="Huggins A."/>
            <person name="James T.Y."/>
            <person name="Kamada T."/>
            <person name="Kilaru S."/>
            <person name="Kodira C."/>
            <person name="Kues U."/>
            <person name="Kupfer D."/>
            <person name="Kwan H.S."/>
            <person name="Lomsadze A."/>
            <person name="Li W."/>
            <person name="Lilly W.W."/>
            <person name="Ma L.J."/>
            <person name="Mackey A.J."/>
            <person name="Manning G."/>
            <person name="Martin F."/>
            <person name="Muraguchi H."/>
            <person name="Natvig D.O."/>
            <person name="Palmerini H."/>
            <person name="Ramesh M.A."/>
            <person name="Rehmeyer C.J."/>
            <person name="Roe B.A."/>
            <person name="Shenoy N."/>
            <person name="Stanke M."/>
            <person name="Ter-Hovhannisyan V."/>
            <person name="Tunlid A."/>
            <person name="Velagapudi R."/>
            <person name="Vision T.J."/>
            <person name="Zeng Q."/>
            <person name="Zolan M.E."/>
            <person name="Pukkila P.J."/>
        </authorList>
    </citation>
    <scope>NUCLEOTIDE SEQUENCE [LARGE SCALE GENOMIC DNA]</scope>
    <source>
        <strain evidence="13">Okayama-7 / 130 / ATCC MYA-4618 / FGSC 9003</strain>
    </source>
</reference>
<comment type="subunit">
    <text evidence="7">Homodimer. Forms a heterotrimer with a catalytic subunit PAN2 to form the poly(A)-nuclease (PAN) deadenylation complex. Interacts (via PAM-2 motif) with poly(A)-binding protein PAB1 (via PABC domain), conferring substrate specificity of the enzyme complex.</text>
</comment>
<sequence length="677" mass="74878">MSYFVRAQSTPVKIARPPTTEPESPKQSAGQTRKDSVQRQCRNIVIYGHCKYQDKGCIYYHPPTEPEPPAQAPPPSTGGTRPESPVVTGTLSAQAVNAPVFVPKSASAIAAGIASAASTPAATTDGSTYDGASQSEMGYQEYDQSGYENYTEDSQMEGVTQKMEDLSTQYYGDYSDAAAAAAAAAYYAAAPPVFLRQPLNYHLYTPTAYPDFQPSTVNTHFVPPSADLRQTLQERSETIRGIAPPGLNLPEELQGYHTLVPLEPTGPGTERRKFGNWYCTVYRAIKASDGLPYVLRRIESKSFSEPQRYAPLLTSLDRLSHPGIVSLKEAFTTRSFDDNSLVVVYAYHPNAKTLYDTYLKQNKQTSSTSTTTGSTGSRFGRYQSGTTHYTPQASPAIGQGPAIPERTIWSYIVQIATAIKRVHEAGHALRGLDASKVIITGQNRIRISACGTMDVLMHDVPQDIHLMQQEDLTQFGRLIFALCCGSTNASSGPHFQKSVDHLLRVYGQEIKSLALWLISKQTMKSIDQVLDSIRHRVLLEQEEALLAVDRLEVELQSELENARLVRLMTKLGFINERPEFAREPRWSETGDRYIIKLFRDYVFHQVDEHGNPVLDMSHVLTCLNKLDAGTDEKLMLVARDEQSCLVVSYKEVKNCIEGAFGDLAKAAIASPAAYKHR</sequence>
<keyword evidence="4 7" id="KW-0547">Nucleotide-binding</keyword>
<keyword evidence="8" id="KW-0863">Zinc-finger</keyword>